<dbReference type="Gene3D" id="3.40.50.150">
    <property type="entry name" value="Vaccinia Virus protein VP39"/>
    <property type="match status" value="1"/>
</dbReference>
<dbReference type="GO" id="GO:0005762">
    <property type="term" value="C:mitochondrial large ribosomal subunit"/>
    <property type="evidence" value="ECO:0007669"/>
    <property type="project" value="TreeGrafter"/>
</dbReference>
<keyword evidence="7" id="KW-0809">Transit peptide</keyword>
<keyword evidence="3 11" id="KW-0489">Methyltransferase</keyword>
<keyword evidence="15" id="KW-1185">Reference proteome</keyword>
<feature type="compositionally biased region" description="Polar residues" evidence="12">
    <location>
        <begin position="172"/>
        <end position="182"/>
    </location>
</feature>
<proteinExistence type="inferred from homology"/>
<dbReference type="InterPro" id="IPR023267">
    <property type="entry name" value="RCMT"/>
</dbReference>
<dbReference type="InterPro" id="IPR029063">
    <property type="entry name" value="SAM-dependent_MTases_sf"/>
</dbReference>
<evidence type="ECO:0000259" key="13">
    <source>
        <dbReference type="PROSITE" id="PS51686"/>
    </source>
</evidence>
<dbReference type="PROSITE" id="PS51686">
    <property type="entry name" value="SAM_MT_RSMB_NOP"/>
    <property type="match status" value="1"/>
</dbReference>
<feature type="region of interest" description="Disordered" evidence="12">
    <location>
        <begin position="133"/>
        <end position="192"/>
    </location>
</feature>
<protein>
    <recommendedName>
        <fullName evidence="9">NOL1/NOP2/Sun domain family member 4</fullName>
    </recommendedName>
</protein>
<dbReference type="SUPFAM" id="SSF53335">
    <property type="entry name" value="S-adenosyl-L-methionine-dependent methyltransferases"/>
    <property type="match status" value="1"/>
</dbReference>
<evidence type="ECO:0000313" key="15">
    <source>
        <dbReference type="Proteomes" id="UP000192578"/>
    </source>
</evidence>
<evidence type="ECO:0000256" key="10">
    <source>
        <dbReference type="ARBA" id="ARBA00049302"/>
    </source>
</evidence>
<keyword evidence="4 11" id="KW-0808">Transferase</keyword>
<feature type="active site" description="Nucleophile" evidence="11">
    <location>
        <position position="453"/>
    </location>
</feature>
<feature type="binding site" evidence="11">
    <location>
        <position position="346"/>
    </location>
    <ligand>
        <name>S-adenosyl-L-methionine</name>
        <dbReference type="ChEBI" id="CHEBI:59789"/>
    </ligand>
</feature>
<comment type="subcellular location">
    <subcellularLocation>
        <location evidence="1">Mitochondrion</location>
    </subcellularLocation>
</comment>
<evidence type="ECO:0000256" key="12">
    <source>
        <dbReference type="SAM" id="MobiDB-lite"/>
    </source>
</evidence>
<comment type="catalytic activity">
    <reaction evidence="10">
        <text>a cytidine in rRNA + S-adenosyl-L-methionine = a 5-methylcytidine in rRNA + S-adenosyl-L-homocysteine + H(+)</text>
        <dbReference type="Rhea" id="RHEA:61484"/>
        <dbReference type="Rhea" id="RHEA-COMP:15836"/>
        <dbReference type="Rhea" id="RHEA-COMP:15837"/>
        <dbReference type="ChEBI" id="CHEBI:15378"/>
        <dbReference type="ChEBI" id="CHEBI:57856"/>
        <dbReference type="ChEBI" id="CHEBI:59789"/>
        <dbReference type="ChEBI" id="CHEBI:74483"/>
        <dbReference type="ChEBI" id="CHEBI:82748"/>
    </reaction>
</comment>
<dbReference type="PANTHER" id="PTHR22808:SF3">
    <property type="entry name" value="5-METHYLCYTOSINE RRNA METHYLTRANSFERASE NSUN4"/>
    <property type="match status" value="1"/>
</dbReference>
<feature type="binding site" evidence="11">
    <location>
        <begin position="323"/>
        <end position="329"/>
    </location>
    <ligand>
        <name>S-adenosyl-L-methionine</name>
        <dbReference type="ChEBI" id="CHEBI:59789"/>
    </ligand>
</feature>
<feature type="compositionally biased region" description="Polar residues" evidence="12">
    <location>
        <begin position="140"/>
        <end position="162"/>
    </location>
</feature>
<dbReference type="InterPro" id="IPR049560">
    <property type="entry name" value="MeTrfase_RsmB-F_NOP2_cat"/>
</dbReference>
<dbReference type="Pfam" id="PF01189">
    <property type="entry name" value="Methyltr_RsmB-F"/>
    <property type="match status" value="1"/>
</dbReference>
<comment type="similarity">
    <text evidence="11">Belongs to the class I-like SAM-binding methyltransferase superfamily. RsmB/NOP family.</text>
</comment>
<keyword evidence="2" id="KW-0698">rRNA processing</keyword>
<evidence type="ECO:0000313" key="14">
    <source>
        <dbReference type="EMBL" id="OQV16238.1"/>
    </source>
</evidence>
<reference evidence="15" key="1">
    <citation type="submission" date="2017-01" db="EMBL/GenBank/DDBJ databases">
        <title>Comparative genomics of anhydrobiosis in the tardigrade Hypsibius dujardini.</title>
        <authorList>
            <person name="Yoshida Y."/>
            <person name="Koutsovoulos G."/>
            <person name="Laetsch D."/>
            <person name="Stevens L."/>
            <person name="Kumar S."/>
            <person name="Horikawa D."/>
            <person name="Ishino K."/>
            <person name="Komine S."/>
            <person name="Tomita M."/>
            <person name="Blaxter M."/>
            <person name="Arakawa K."/>
        </authorList>
    </citation>
    <scope>NUCLEOTIDE SEQUENCE [LARGE SCALE GENOMIC DNA]</scope>
    <source>
        <strain evidence="15">Z151</strain>
    </source>
</reference>
<keyword evidence="5 11" id="KW-0949">S-adenosyl-L-methionine</keyword>
<dbReference type="GO" id="GO:0008173">
    <property type="term" value="F:RNA methyltransferase activity"/>
    <property type="evidence" value="ECO:0007669"/>
    <property type="project" value="InterPro"/>
</dbReference>
<dbReference type="GO" id="GO:0003723">
    <property type="term" value="F:RNA binding"/>
    <property type="evidence" value="ECO:0007669"/>
    <property type="project" value="UniProtKB-UniRule"/>
</dbReference>
<evidence type="ECO:0000256" key="5">
    <source>
        <dbReference type="ARBA" id="ARBA00022691"/>
    </source>
</evidence>
<accession>A0A1W0WM07</accession>
<comment type="caution">
    <text evidence="14">The sequence shown here is derived from an EMBL/GenBank/DDBJ whole genome shotgun (WGS) entry which is preliminary data.</text>
</comment>
<gene>
    <name evidence="14" type="ORF">BV898_09548</name>
</gene>
<dbReference type="PANTHER" id="PTHR22808">
    <property type="entry name" value="NCL1 YEAST -RELATED NOL1/NOP2/FMU SUN DOMAIN-CONTAINING"/>
    <property type="match status" value="1"/>
</dbReference>
<evidence type="ECO:0000256" key="3">
    <source>
        <dbReference type="ARBA" id="ARBA00022603"/>
    </source>
</evidence>
<sequence length="528" mass="59049">MVLHDKSTILRFASNISSCLRRKGLCTVEERFAVPQRYRHKAKWSNENTRKKPTQEALGILDGVYGNGVYAKSWKSARLALLGTQKYCAVLNNYSGNFDKMDLFMRELGALQINDYMRPVTRKKPAVIHISTEEEPAHQIDQSTDGAYGTASSPSIHQSSDEFGNYSETKRTSQSSGRSTAAPQEDESERDLSGFDLAKKLRILSGTPDHAVPEPAVEYEEKPEFMPASKVIHEEVEQEERLIEPIRSAVSASERLPLLADSDFPEVPQFLKVYAFPRGDISRFPRPQRDLSGFGDYYLMDGASLLPVLALGLKLGDRVLDMCAAPGGKSVAMLQTMLPAQLVCSDISGSRLGRLQRVLKTFCPMDLPELQAMVQTIHRDGANQSWYEEKPYDKILVDAPCTNDRVSLTVEENNMFTSRRAGERNRLPEQQLELLMAACKNVEIGGSVVYSTCSLSPIQNDGVVHLTVLELLREGVNMAIIDTRPFVEAFRGIYRFHHGEDTSYGQTILPHIASNFGPMYFSKLKRLA</sequence>
<dbReference type="GO" id="GO:0031167">
    <property type="term" value="P:rRNA methylation"/>
    <property type="evidence" value="ECO:0007669"/>
    <property type="project" value="TreeGrafter"/>
</dbReference>
<evidence type="ECO:0000256" key="1">
    <source>
        <dbReference type="ARBA" id="ARBA00004173"/>
    </source>
</evidence>
<dbReference type="Proteomes" id="UP000192578">
    <property type="component" value="Unassembled WGS sequence"/>
</dbReference>
<dbReference type="Gene3D" id="6.20.240.40">
    <property type="match status" value="1"/>
</dbReference>
<feature type="domain" description="SAM-dependent MTase RsmB/NOP-type" evidence="13">
    <location>
        <begin position="231"/>
        <end position="527"/>
    </location>
</feature>
<dbReference type="CDD" id="cd02440">
    <property type="entry name" value="AdoMet_MTases"/>
    <property type="match status" value="1"/>
</dbReference>
<dbReference type="PRINTS" id="PR02008">
    <property type="entry name" value="RCMTFAMILY"/>
</dbReference>
<feature type="binding site" evidence="11">
    <location>
        <position position="380"/>
    </location>
    <ligand>
        <name>S-adenosyl-L-methionine</name>
        <dbReference type="ChEBI" id="CHEBI:59789"/>
    </ligand>
</feature>
<name>A0A1W0WM07_HYPEX</name>
<dbReference type="EMBL" id="MTYJ01000076">
    <property type="protein sequence ID" value="OQV16238.1"/>
    <property type="molecule type" value="Genomic_DNA"/>
</dbReference>
<organism evidence="14 15">
    <name type="scientific">Hypsibius exemplaris</name>
    <name type="common">Freshwater tardigrade</name>
    <dbReference type="NCBI Taxonomy" id="2072580"/>
    <lineage>
        <taxon>Eukaryota</taxon>
        <taxon>Metazoa</taxon>
        <taxon>Ecdysozoa</taxon>
        <taxon>Tardigrada</taxon>
        <taxon>Eutardigrada</taxon>
        <taxon>Parachela</taxon>
        <taxon>Hypsibioidea</taxon>
        <taxon>Hypsibiidae</taxon>
        <taxon>Hypsibius</taxon>
    </lineage>
</organism>
<dbReference type="InterPro" id="IPR001678">
    <property type="entry name" value="MeTrfase_RsmB-F_NOP2_dom"/>
</dbReference>
<evidence type="ECO:0000256" key="7">
    <source>
        <dbReference type="ARBA" id="ARBA00022946"/>
    </source>
</evidence>
<keyword evidence="8" id="KW-0496">Mitochondrion</keyword>
<keyword evidence="6 11" id="KW-0694">RNA-binding</keyword>
<evidence type="ECO:0000256" key="4">
    <source>
        <dbReference type="ARBA" id="ARBA00022679"/>
    </source>
</evidence>
<evidence type="ECO:0000256" key="11">
    <source>
        <dbReference type="PROSITE-ProRule" id="PRU01023"/>
    </source>
</evidence>
<evidence type="ECO:0000256" key="2">
    <source>
        <dbReference type="ARBA" id="ARBA00022552"/>
    </source>
</evidence>
<dbReference type="FunFam" id="3.40.50.150:FF:000055">
    <property type="entry name" value="5-methylcytosine rRNA methyltransferase NSUN4"/>
    <property type="match status" value="1"/>
</dbReference>
<dbReference type="OrthoDB" id="8020218at2759"/>
<evidence type="ECO:0000256" key="9">
    <source>
        <dbReference type="ARBA" id="ARBA00042050"/>
    </source>
</evidence>
<evidence type="ECO:0000256" key="8">
    <source>
        <dbReference type="ARBA" id="ARBA00023128"/>
    </source>
</evidence>
<dbReference type="AlphaFoldDB" id="A0A1W0WM07"/>
<evidence type="ECO:0000256" key="6">
    <source>
        <dbReference type="ARBA" id="ARBA00022884"/>
    </source>
</evidence>
<feature type="binding site" evidence="11">
    <location>
        <position position="398"/>
    </location>
    <ligand>
        <name>S-adenosyl-L-methionine</name>
        <dbReference type="ChEBI" id="CHEBI:59789"/>
    </ligand>
</feature>